<dbReference type="InterPro" id="IPR053142">
    <property type="entry name" value="PchR_regulatory_protein"/>
</dbReference>
<reference evidence="5 6" key="1">
    <citation type="submission" date="2021-05" db="EMBL/GenBank/DDBJ databases">
        <title>A Polyphasic approach of four new species of the genus Ohtaekwangia: Ohtaekwangia histidinii sp. nov., Ohtaekwangia cretensis sp. nov., Ohtaekwangia indiensis sp. nov., Ohtaekwangia reichenbachii sp. nov. from diverse environment.</title>
        <authorList>
            <person name="Octaviana S."/>
        </authorList>
    </citation>
    <scope>NUCLEOTIDE SEQUENCE [LARGE SCALE GENOMIC DNA]</scope>
    <source>
        <strain evidence="5 6">PWU4</strain>
    </source>
</reference>
<sequence length="292" mass="33837">MNLNTTNTLVPLTLAGLADPLEKDKLGFAYLSHASRTVTSATTFSIAQRRDFIGLHFNLGARVHYTINGKSYSLRPQQYALVCVPTATYQCTVAPGRSETFSIHLSVEYLQRLEAHFPILSEMLKSIREQQFFSASEKILECTTDMRKKINEILHNDWTGICWQTFMNVRVLEILLECLNNIAMRNTKQLTRHRLELVRKYLIDHLQDRFSADAVAGKMKIDKHKLRKDFKAMYNVTMQQFVLEERMKRARAFLRDSKLPVSEIAASIGYKKLSHFNDLFKKRYGYPPSHLR</sequence>
<dbReference type="GO" id="GO:0003700">
    <property type="term" value="F:DNA-binding transcription factor activity"/>
    <property type="evidence" value="ECO:0007669"/>
    <property type="project" value="InterPro"/>
</dbReference>
<dbReference type="InterPro" id="IPR009057">
    <property type="entry name" value="Homeodomain-like_sf"/>
</dbReference>
<dbReference type="PRINTS" id="PR00032">
    <property type="entry name" value="HTHARAC"/>
</dbReference>
<gene>
    <name evidence="5" type="ORF">KK083_16600</name>
</gene>
<dbReference type="GO" id="GO:0043565">
    <property type="term" value="F:sequence-specific DNA binding"/>
    <property type="evidence" value="ECO:0007669"/>
    <property type="project" value="InterPro"/>
</dbReference>
<comment type="caution">
    <text evidence="5">The sequence shown here is derived from an EMBL/GenBank/DDBJ whole genome shotgun (WGS) entry which is preliminary data.</text>
</comment>
<dbReference type="PANTHER" id="PTHR47893:SF1">
    <property type="entry name" value="REGULATORY PROTEIN PCHR"/>
    <property type="match status" value="1"/>
</dbReference>
<dbReference type="SUPFAM" id="SSF46689">
    <property type="entry name" value="Homeodomain-like"/>
    <property type="match status" value="1"/>
</dbReference>
<dbReference type="SMART" id="SM00342">
    <property type="entry name" value="HTH_ARAC"/>
    <property type="match status" value="1"/>
</dbReference>
<dbReference type="InterPro" id="IPR018062">
    <property type="entry name" value="HTH_AraC-typ_CS"/>
</dbReference>
<dbReference type="Pfam" id="PF12833">
    <property type="entry name" value="HTH_18"/>
    <property type="match status" value="1"/>
</dbReference>
<dbReference type="PANTHER" id="PTHR47893">
    <property type="entry name" value="REGULATORY PROTEIN PCHR"/>
    <property type="match status" value="1"/>
</dbReference>
<keyword evidence="3" id="KW-0804">Transcription</keyword>
<evidence type="ECO:0000256" key="1">
    <source>
        <dbReference type="ARBA" id="ARBA00023015"/>
    </source>
</evidence>
<evidence type="ECO:0000313" key="5">
    <source>
        <dbReference type="EMBL" id="MBT1698513.1"/>
    </source>
</evidence>
<accession>A0AAP2GNZ2</accession>
<keyword evidence="1" id="KW-0805">Transcription regulation</keyword>
<name>A0AAP2GNZ2_9BACT</name>
<proteinExistence type="predicted"/>
<evidence type="ECO:0000256" key="2">
    <source>
        <dbReference type="ARBA" id="ARBA00023125"/>
    </source>
</evidence>
<dbReference type="InterPro" id="IPR018060">
    <property type="entry name" value="HTH_AraC"/>
</dbReference>
<dbReference type="Proteomes" id="UP001319200">
    <property type="component" value="Unassembled WGS sequence"/>
</dbReference>
<dbReference type="EMBL" id="JAHESF010000015">
    <property type="protein sequence ID" value="MBT1698513.1"/>
    <property type="molecule type" value="Genomic_DNA"/>
</dbReference>
<dbReference type="PROSITE" id="PS01124">
    <property type="entry name" value="HTH_ARAC_FAMILY_2"/>
    <property type="match status" value="1"/>
</dbReference>
<organism evidence="5 6">
    <name type="scientific">Chryseosolibacter histidini</name>
    <dbReference type="NCBI Taxonomy" id="2782349"/>
    <lineage>
        <taxon>Bacteria</taxon>
        <taxon>Pseudomonadati</taxon>
        <taxon>Bacteroidota</taxon>
        <taxon>Cytophagia</taxon>
        <taxon>Cytophagales</taxon>
        <taxon>Chryseotaleaceae</taxon>
        <taxon>Chryseosolibacter</taxon>
    </lineage>
</organism>
<feature type="domain" description="HTH araC/xylS-type" evidence="4">
    <location>
        <begin position="196"/>
        <end position="292"/>
    </location>
</feature>
<keyword evidence="6" id="KW-1185">Reference proteome</keyword>
<evidence type="ECO:0000256" key="3">
    <source>
        <dbReference type="ARBA" id="ARBA00023163"/>
    </source>
</evidence>
<dbReference type="PROSITE" id="PS00041">
    <property type="entry name" value="HTH_ARAC_FAMILY_1"/>
    <property type="match status" value="1"/>
</dbReference>
<evidence type="ECO:0000313" key="6">
    <source>
        <dbReference type="Proteomes" id="UP001319200"/>
    </source>
</evidence>
<dbReference type="Gene3D" id="1.10.10.60">
    <property type="entry name" value="Homeodomain-like"/>
    <property type="match status" value="1"/>
</dbReference>
<dbReference type="InterPro" id="IPR020449">
    <property type="entry name" value="Tscrpt_reg_AraC-type_HTH"/>
</dbReference>
<dbReference type="AlphaFoldDB" id="A0AAP2GNZ2"/>
<protein>
    <submittedName>
        <fullName evidence="5">AraC family transcriptional regulator</fullName>
    </submittedName>
</protein>
<keyword evidence="2" id="KW-0238">DNA-binding</keyword>
<evidence type="ECO:0000259" key="4">
    <source>
        <dbReference type="PROSITE" id="PS01124"/>
    </source>
</evidence>
<dbReference type="RefSeq" id="WP_254164741.1">
    <property type="nucleotide sequence ID" value="NZ_JAHESF010000015.1"/>
</dbReference>